<dbReference type="STRING" id="1802448.A2672_02550"/>
<accession>A0A1G2QYV6</accession>
<dbReference type="Pfam" id="PF01182">
    <property type="entry name" value="Glucosamine_iso"/>
    <property type="match status" value="1"/>
</dbReference>
<dbReference type="InterPro" id="IPR037171">
    <property type="entry name" value="NagB/RpiA_transferase-like"/>
</dbReference>
<dbReference type="SUPFAM" id="SSF100950">
    <property type="entry name" value="NagB/RpiA/CoA transferase-like"/>
    <property type="match status" value="1"/>
</dbReference>
<evidence type="ECO:0000259" key="1">
    <source>
        <dbReference type="Pfam" id="PF01182"/>
    </source>
</evidence>
<protein>
    <recommendedName>
        <fullName evidence="1">Glucosamine/galactosamine-6-phosphate isomerase domain-containing protein</fullName>
    </recommendedName>
</protein>
<dbReference type="EMBL" id="MHTT01000010">
    <property type="protein sequence ID" value="OHA65824.1"/>
    <property type="molecule type" value="Genomic_DNA"/>
</dbReference>
<gene>
    <name evidence="2" type="ORF">A2672_02550</name>
</gene>
<organism evidence="2 3">
    <name type="scientific">Candidatus Wildermuthbacteria bacterium RIFCSPHIGHO2_01_FULL_49_22b</name>
    <dbReference type="NCBI Taxonomy" id="1802448"/>
    <lineage>
        <taxon>Bacteria</taxon>
        <taxon>Candidatus Wildermuthiibacteriota</taxon>
    </lineage>
</organism>
<evidence type="ECO:0000313" key="2">
    <source>
        <dbReference type="EMBL" id="OHA65824.1"/>
    </source>
</evidence>
<comment type="caution">
    <text evidence="2">The sequence shown here is derived from an EMBL/GenBank/DDBJ whole genome shotgun (WGS) entry which is preliminary data.</text>
</comment>
<dbReference type="InterPro" id="IPR006148">
    <property type="entry name" value="Glc/Gal-6P_isomerase"/>
</dbReference>
<sequence length="234" mass="26227">MEVKRYSTKQKAGEAAAQKLNQLLDAHSRMPTLFLLSGGSSLALLERITIFPPKLTVGVTDERFSENPKANNFAQLAETSFFQKAQESGAYFIDTRVQPGEDIQVFSKRFEDAIRAWKEEHPGGTVVITQGVGVDGHTFGIMPYPKDRQAFSELFEGKNWVVGYDAGSRNEHPLRATITIPFLQEVDFSVVYMAGKEKGQALSRMLVKEGTLWETPARIVREMKEVHVFTDIPT</sequence>
<name>A0A1G2QYV6_9BACT</name>
<dbReference type="AlphaFoldDB" id="A0A1G2QYV6"/>
<reference evidence="2 3" key="1">
    <citation type="journal article" date="2016" name="Nat. Commun.">
        <title>Thousands of microbial genomes shed light on interconnected biogeochemical processes in an aquifer system.</title>
        <authorList>
            <person name="Anantharaman K."/>
            <person name="Brown C.T."/>
            <person name="Hug L.A."/>
            <person name="Sharon I."/>
            <person name="Castelle C.J."/>
            <person name="Probst A.J."/>
            <person name="Thomas B.C."/>
            <person name="Singh A."/>
            <person name="Wilkins M.J."/>
            <person name="Karaoz U."/>
            <person name="Brodie E.L."/>
            <person name="Williams K.H."/>
            <person name="Hubbard S.S."/>
            <person name="Banfield J.F."/>
        </authorList>
    </citation>
    <scope>NUCLEOTIDE SEQUENCE [LARGE SCALE GENOMIC DNA]</scope>
</reference>
<dbReference type="Gene3D" id="3.40.50.1360">
    <property type="match status" value="1"/>
</dbReference>
<dbReference type="GO" id="GO:0005975">
    <property type="term" value="P:carbohydrate metabolic process"/>
    <property type="evidence" value="ECO:0007669"/>
    <property type="project" value="InterPro"/>
</dbReference>
<feature type="domain" description="Glucosamine/galactosamine-6-phosphate isomerase" evidence="1">
    <location>
        <begin position="10"/>
        <end position="223"/>
    </location>
</feature>
<evidence type="ECO:0000313" key="3">
    <source>
        <dbReference type="Proteomes" id="UP000178065"/>
    </source>
</evidence>
<proteinExistence type="predicted"/>
<dbReference type="Proteomes" id="UP000178065">
    <property type="component" value="Unassembled WGS sequence"/>
</dbReference>